<feature type="compositionally biased region" description="Polar residues" evidence="1">
    <location>
        <begin position="1079"/>
        <end position="1088"/>
    </location>
</feature>
<protein>
    <recommendedName>
        <fullName evidence="4">Sfi1 spindle body domain-containing protein</fullName>
    </recommendedName>
</protein>
<dbReference type="PANTHER" id="PTHR22028:SF4">
    <property type="entry name" value="PROTEIN SFI1 HOMOLOG"/>
    <property type="match status" value="1"/>
</dbReference>
<sequence length="1088" mass="130874">MRGSWLPQRSRLFLPPKDLLEYICRCCCFSFRLYFKTPAHAVVIFFLQCRITLKKQRVGYTWNRGGRLKELRIRTWARKFLYIWIRNTFGRVLPHEAKCHYDRVVLRRAFNGWTEEWWTSRRGWIHKIRAEYHHNFRLSTQVFQSWRTFVSLQKEEKIKLKHANLHADRQRVGVAWSNWGIFIRKKKKMMESALEKNRLSTLRIFWSLWRAKLQKLKNLYVLEDQYLKQRDVTIKKKALLQWKETRSAQCRHKHQESKALHHYTHRVKRRTLYLWMFYVYCCQTKRKSQAEAQLHYNLRLVKMYWNTWSQRLHRKWREEDRLAAAAQLTVRSTQRRALLQWSTSVSLCKDEAKMNQMATRHYHCHLLSAGLQGFDLNAMCNKRHRMNNNVAVQHCRYTRMRRCWRLWQERVEEAEDRRFQPLRETAQRKYRVTALRSSFHHWRETFAKQKHMQELEHKADVWLVHHLQLRFFNSWVKFTVQRRLRGRRKQDADAFNEQRQRKWVFSTWWERAERHKEHMLLERLAILHEKRSYRWRIFFYWRQKAKEKMIEEEKLKASDQLYEHTLLDRTMTEWKNNSAEIRLRRNRELQAGQQGDLCCMRWALERWTKNQREKKRQQEQMLCHRETKLLQRTFTAWKTHHLLLSHIRGRAETLYQLKTKTYLSGVLSVWRGNAALQAKCRLSEQRALNHFKNLTQPKVFYAWRAATSLAVSTLRQQRAAVSRAKRSRNHVLLLRTFTQWRQRTKQVLCVKRAVRHHESKLLCKALQQWGDYHTHCQKYKLQHRQREVEQTHEALWHWALNLQYKVLYAWRVWAAQQRWRREQASASARVYRDRLLRKGVSCILTYAAHVNDLSEDLTQHRHEPVGAIKRNVAVFPTACGLRSPVWSGVPQRSRHLHRVVRRCALRWKQRALSKPWGEMVQEQLMKKNVTPSLTTTAPGGISLSNTAGQEDEYVNMLKEMLRGRERRQKPYRLEDPIESPVMVSEHKGSLSQSGISRPGAAEPFCSLTAGILVSSAHRSSITDTNISEAHVSRTDSSVRHQTMDVLLPPSAFMKTVAHNEFEKKNNPCPGKVSHESLGPFQNTWKSLP</sequence>
<dbReference type="InParanoid" id="A0A3P8UP87"/>
<dbReference type="AlphaFoldDB" id="A0A3P8UP87"/>
<reference evidence="2 3" key="1">
    <citation type="journal article" date="2014" name="Nat. Genet.">
        <title>Whole-genome sequence of a flatfish provides insights into ZW sex chromosome evolution and adaptation to a benthic lifestyle.</title>
        <authorList>
            <person name="Chen S."/>
            <person name="Zhang G."/>
            <person name="Shao C."/>
            <person name="Huang Q."/>
            <person name="Liu G."/>
            <person name="Zhang P."/>
            <person name="Song W."/>
            <person name="An N."/>
            <person name="Chalopin D."/>
            <person name="Volff J.N."/>
            <person name="Hong Y."/>
            <person name="Li Q."/>
            <person name="Sha Z."/>
            <person name="Zhou H."/>
            <person name="Xie M."/>
            <person name="Yu Q."/>
            <person name="Liu Y."/>
            <person name="Xiang H."/>
            <person name="Wang N."/>
            <person name="Wu K."/>
            <person name="Yang C."/>
            <person name="Zhou Q."/>
            <person name="Liao X."/>
            <person name="Yang L."/>
            <person name="Hu Q."/>
            <person name="Zhang J."/>
            <person name="Meng L."/>
            <person name="Jin L."/>
            <person name="Tian Y."/>
            <person name="Lian J."/>
            <person name="Yang J."/>
            <person name="Miao G."/>
            <person name="Liu S."/>
            <person name="Liang Z."/>
            <person name="Yan F."/>
            <person name="Li Y."/>
            <person name="Sun B."/>
            <person name="Zhang H."/>
            <person name="Zhang J."/>
            <person name="Zhu Y."/>
            <person name="Du M."/>
            <person name="Zhao Y."/>
            <person name="Schartl M."/>
            <person name="Tang Q."/>
            <person name="Wang J."/>
        </authorList>
    </citation>
    <scope>NUCLEOTIDE SEQUENCE</scope>
</reference>
<reference evidence="2" key="3">
    <citation type="submission" date="2025-09" db="UniProtKB">
        <authorList>
            <consortium name="Ensembl"/>
        </authorList>
    </citation>
    <scope>IDENTIFICATION</scope>
</reference>
<evidence type="ECO:0008006" key="4">
    <source>
        <dbReference type="Google" id="ProtNLM"/>
    </source>
</evidence>
<dbReference type="Proteomes" id="UP000265120">
    <property type="component" value="Chromosome 11"/>
</dbReference>
<dbReference type="Ensembl" id="ENSCSET00000002116.1">
    <property type="protein sequence ID" value="ENSCSEP00000002080.1"/>
    <property type="gene ID" value="ENSCSEG00000001406.1"/>
</dbReference>
<dbReference type="InterPro" id="IPR052270">
    <property type="entry name" value="CACF_protein"/>
</dbReference>
<proteinExistence type="predicted"/>
<evidence type="ECO:0000256" key="1">
    <source>
        <dbReference type="SAM" id="MobiDB-lite"/>
    </source>
</evidence>
<keyword evidence="3" id="KW-1185">Reference proteome</keyword>
<evidence type="ECO:0000313" key="3">
    <source>
        <dbReference type="Proteomes" id="UP000265120"/>
    </source>
</evidence>
<accession>A0A3P8UP87</accession>
<dbReference type="GeneTree" id="ENSGT00940000166668"/>
<evidence type="ECO:0000313" key="2">
    <source>
        <dbReference type="Ensembl" id="ENSCSEP00000002080.1"/>
    </source>
</evidence>
<dbReference type="STRING" id="244447.ENSCSEP00000002080"/>
<dbReference type="GO" id="GO:0019902">
    <property type="term" value="F:phosphatase binding"/>
    <property type="evidence" value="ECO:0007669"/>
    <property type="project" value="TreeGrafter"/>
</dbReference>
<reference evidence="2" key="2">
    <citation type="submission" date="2025-08" db="UniProtKB">
        <authorList>
            <consortium name="Ensembl"/>
        </authorList>
    </citation>
    <scope>IDENTIFICATION</scope>
</reference>
<organism evidence="2 3">
    <name type="scientific">Cynoglossus semilaevis</name>
    <name type="common">Tongue sole</name>
    <dbReference type="NCBI Taxonomy" id="244447"/>
    <lineage>
        <taxon>Eukaryota</taxon>
        <taxon>Metazoa</taxon>
        <taxon>Chordata</taxon>
        <taxon>Craniata</taxon>
        <taxon>Vertebrata</taxon>
        <taxon>Euteleostomi</taxon>
        <taxon>Actinopterygii</taxon>
        <taxon>Neopterygii</taxon>
        <taxon>Teleostei</taxon>
        <taxon>Neoteleostei</taxon>
        <taxon>Acanthomorphata</taxon>
        <taxon>Carangaria</taxon>
        <taxon>Pleuronectiformes</taxon>
        <taxon>Pleuronectoidei</taxon>
        <taxon>Cynoglossidae</taxon>
        <taxon>Cynoglossinae</taxon>
        <taxon>Cynoglossus</taxon>
    </lineage>
</organism>
<dbReference type="OMA" id="FELWKTK"/>
<name>A0A3P8UP87_CYNSE</name>
<dbReference type="PANTHER" id="PTHR22028">
    <property type="entry name" value="SFI1 SPINDLE BODY DOMAIN-CONTAINING PROTEIN-RELATED"/>
    <property type="match status" value="1"/>
</dbReference>
<feature type="region of interest" description="Disordered" evidence="1">
    <location>
        <begin position="1065"/>
        <end position="1088"/>
    </location>
</feature>